<evidence type="ECO:0000256" key="1">
    <source>
        <dbReference type="ARBA" id="ARBA00006484"/>
    </source>
</evidence>
<reference evidence="4 5" key="1">
    <citation type="submission" date="2020-06" db="EMBL/GenBank/DDBJ databases">
        <title>Description of novel acetic acid bacteria.</title>
        <authorList>
            <person name="Sombolestani A."/>
        </authorList>
    </citation>
    <scope>NUCLEOTIDE SEQUENCE [LARGE SCALE GENOMIC DNA]</scope>
    <source>
        <strain evidence="4 5">LMG 27010</strain>
    </source>
</reference>
<comment type="caution">
    <text evidence="4">The sequence shown here is derived from an EMBL/GenBank/DDBJ whole genome shotgun (WGS) entry which is preliminary data.</text>
</comment>
<keyword evidence="5" id="KW-1185">Reference proteome</keyword>
<name>A0A850PCC0_9PROT</name>
<dbReference type="SUPFAM" id="SSF51735">
    <property type="entry name" value="NAD(P)-binding Rossmann-fold domains"/>
    <property type="match status" value="1"/>
</dbReference>
<dbReference type="InterPro" id="IPR036291">
    <property type="entry name" value="NAD(P)-bd_dom_sf"/>
</dbReference>
<dbReference type="SMART" id="SM00822">
    <property type="entry name" value="PKS_KR"/>
    <property type="match status" value="1"/>
</dbReference>
<dbReference type="AlphaFoldDB" id="A0A850PCC0"/>
<dbReference type="NCBIfam" id="NF005559">
    <property type="entry name" value="PRK07231.1"/>
    <property type="match status" value="1"/>
</dbReference>
<dbReference type="PANTHER" id="PTHR42760">
    <property type="entry name" value="SHORT-CHAIN DEHYDROGENASES/REDUCTASES FAMILY MEMBER"/>
    <property type="match status" value="1"/>
</dbReference>
<feature type="domain" description="Ketoreductase" evidence="3">
    <location>
        <begin position="10"/>
        <end position="148"/>
    </location>
</feature>
<dbReference type="InterPro" id="IPR020904">
    <property type="entry name" value="Sc_DH/Rdtase_CS"/>
</dbReference>
<dbReference type="Gene3D" id="3.40.50.720">
    <property type="entry name" value="NAD(P)-binding Rossmann-like Domain"/>
    <property type="match status" value="1"/>
</dbReference>
<comment type="similarity">
    <text evidence="1">Belongs to the short-chain dehydrogenases/reductases (SDR) family.</text>
</comment>
<dbReference type="PANTHER" id="PTHR42760:SF115">
    <property type="entry name" value="3-OXOACYL-[ACYL-CARRIER-PROTEIN] REDUCTASE FABG"/>
    <property type="match status" value="1"/>
</dbReference>
<evidence type="ECO:0000313" key="5">
    <source>
        <dbReference type="Proteomes" id="UP000585665"/>
    </source>
</evidence>
<organism evidence="4 5">
    <name type="scientific">Ameyamaea chiangmaiensis</name>
    <dbReference type="NCBI Taxonomy" id="442969"/>
    <lineage>
        <taxon>Bacteria</taxon>
        <taxon>Pseudomonadati</taxon>
        <taxon>Pseudomonadota</taxon>
        <taxon>Alphaproteobacteria</taxon>
        <taxon>Acetobacterales</taxon>
        <taxon>Acetobacteraceae</taxon>
        <taxon>Ameyamaea</taxon>
    </lineage>
</organism>
<dbReference type="GO" id="GO:0016616">
    <property type="term" value="F:oxidoreductase activity, acting on the CH-OH group of donors, NAD or NADP as acceptor"/>
    <property type="evidence" value="ECO:0007669"/>
    <property type="project" value="UniProtKB-ARBA"/>
</dbReference>
<dbReference type="FunFam" id="3.40.50.720:FF:000084">
    <property type="entry name" value="Short-chain dehydrogenase reductase"/>
    <property type="match status" value="1"/>
</dbReference>
<dbReference type="PRINTS" id="PR00080">
    <property type="entry name" value="SDRFAMILY"/>
</dbReference>
<protein>
    <submittedName>
        <fullName evidence="4">SDR family oxidoreductase</fullName>
    </submittedName>
</protein>
<dbReference type="InterPro" id="IPR002347">
    <property type="entry name" value="SDR_fam"/>
</dbReference>
<evidence type="ECO:0000259" key="3">
    <source>
        <dbReference type="SMART" id="SM00822"/>
    </source>
</evidence>
<dbReference type="Proteomes" id="UP000585665">
    <property type="component" value="Unassembled WGS sequence"/>
</dbReference>
<accession>A0A850PCC0</accession>
<dbReference type="RefSeq" id="WP_176612923.1">
    <property type="nucleotide sequence ID" value="NZ_JABXXR010000022.1"/>
</dbReference>
<keyword evidence="2" id="KW-0560">Oxidoreductase</keyword>
<evidence type="ECO:0000256" key="2">
    <source>
        <dbReference type="ARBA" id="ARBA00023002"/>
    </source>
</evidence>
<dbReference type="PROSITE" id="PS00061">
    <property type="entry name" value="ADH_SHORT"/>
    <property type="match status" value="1"/>
</dbReference>
<dbReference type="InterPro" id="IPR057326">
    <property type="entry name" value="KR_dom"/>
</dbReference>
<proteinExistence type="inferred from homology"/>
<dbReference type="EMBL" id="JABXXR010000022">
    <property type="protein sequence ID" value="NVN39946.1"/>
    <property type="molecule type" value="Genomic_DNA"/>
</dbReference>
<evidence type="ECO:0000313" key="4">
    <source>
        <dbReference type="EMBL" id="NVN39946.1"/>
    </source>
</evidence>
<dbReference type="PRINTS" id="PR00081">
    <property type="entry name" value="GDHRDH"/>
</dbReference>
<sequence length="254" mass="26713">MSIEINLTGKRAIVTGGTRGIGLACAAMLGQAGASVVITGRDRGVGERAEAQLSSRGVSASFLPVDVTSEDDVVQAFSILAPDGIDILVNSAGVARHQSFLEVDARHWSDIVDTNFKGTYLCSREAARHMVKAGRGGSMVNIGSISGLISNIPQHQALYNASKAAVHMLTKSLASELVGENIRVNAVAPGYIATEMTKGGLENPEWSPVWIDMTPMRRPGEPDEVASAVVFLASPLASYITGDVMVIDGGYTTR</sequence>
<dbReference type="Pfam" id="PF13561">
    <property type="entry name" value="adh_short_C2"/>
    <property type="match status" value="1"/>
</dbReference>
<gene>
    <name evidence="4" type="ORF">HUK82_05135</name>
</gene>